<evidence type="ECO:0000313" key="1">
    <source>
        <dbReference type="EMBL" id="KAJ9118863.1"/>
    </source>
</evidence>
<dbReference type="EMBL" id="JASBWV010000027">
    <property type="protein sequence ID" value="KAJ9118863.1"/>
    <property type="molecule type" value="Genomic_DNA"/>
</dbReference>
<dbReference type="Proteomes" id="UP001234202">
    <property type="component" value="Unassembled WGS sequence"/>
</dbReference>
<sequence length="1305" mass="144468">MATPPIASFPSSPQSIVANELAVTAERQGNIRAVAITLSDSESGEGSGSGSEESSDEEEAEDSGSDKGVEGYEVPFSSEAAKGGEPRTTSVTKTTKTLNGARVFGTSRAQEPSTPASTSNDSMESSDDQNAASESEDDDHDSGNDDEQRDVDGDGSVSDSDEEQQDMREAIEQSIAQREDASEDEDEEGPRSQDDNAISDDDGESIHDLGKNSRHQHHQLTDEEKEESDEDEEGEEEDDDEDEEEEEPSLKYQRLNAAASEILIKDTASALVASSRFLAMGTHNGMVHILTYEGSKVKSFRPHAASVLDIKICDADEFVATASVEGRVMINGITSLEKYAADLKRPVKAIALEPGFSKKTSRAFVCGGMGGALVMHEKGWLGHKEQILHSGEGPIYAIQWRGNLIAWANDLGVKIYDTNSQQRITYIDRPANSPRADLFKCTLFWQDDHTLLIGWADHIKVARIRETSSRTTATALTSSTTYTVEITAIFQVDCMISGICPYENNQEGGYLILAYVSPDQYDNEATDDPAEQRRKAANRPELRIISARGEEISSDALSLNNYHLYGCNDYVLAPSRRASEELYVVVSPKDVVLARPRDAADHVHWLVERKQFAEALQMAETLADKHGQGLDVRAIGIKYIHHLFEQESYDAAAALCPKVLGKDVKAWEDWTFAFVQRQQLPSIIPYLPIRSPQLGRLIYDMVFAHYLAHDQQALLRTIKKWPSDIYDVQAVVVAVQGELDAAKSSPTLMECLAELHVIQHQPSKALPYLLRLRRPEVFDFIKEHNLFASVQDQVLLLIDFDKESEPLTNGTINERKEVTQTPMTSRNEPAATTRHGKAIALLIDHTYSIPISRVVNQLSSRPKYLYMYLDALFRKDPHLTVDYSDRLVELYAEYEYPCLMEYLRASNYYSLEKAYRICKERDFVPEMVFLLGRMGNNKQALMLIIQRLGDVQRAIEFAREQADEDLWEDLLRYSEDKPIFIRGLLENVGSDINPLRLIRRIKDGLEIPGLKPAIIKILQASNLQVSLLEGAGKILNGDAIMLAQRLHRAQTGGVYAAGKLHRLVPLMNSQSGSGGGSRRVDVLGKNLGGKLAYAATLRVKLGKCPHSPSPPSPQPRPDYRTGSLTIDWIDYHGEKEIFAHDENNSKDTPGASTEDSAKKQNGRNEGSLLNGFAEEEPLLARRSTRGTTSLGPGILHLFRHAPPLTVLETLEAGDLPTTVAADRRGSVDDDGSVDGTERTAPDGEDGTLVAVLAVPEWMGFNVFGEWLGAWSTRLEGIRMIRTNGLGRYGPDHDPVHAHLQLLVSQ</sequence>
<evidence type="ECO:0000313" key="2">
    <source>
        <dbReference type="Proteomes" id="UP001234202"/>
    </source>
</evidence>
<name>A0ACC2X570_9TREE</name>
<proteinExistence type="predicted"/>
<gene>
    <name evidence="1" type="ORF">QFC24_006062</name>
</gene>
<reference evidence="1" key="1">
    <citation type="submission" date="2023-04" db="EMBL/GenBank/DDBJ databases">
        <title>Draft Genome sequencing of Naganishia species isolated from polar environments using Oxford Nanopore Technology.</title>
        <authorList>
            <person name="Leo P."/>
            <person name="Venkateswaran K."/>
        </authorList>
    </citation>
    <scope>NUCLEOTIDE SEQUENCE</scope>
    <source>
        <strain evidence="1">DBVPG 5303</strain>
    </source>
</reference>
<keyword evidence="2" id="KW-1185">Reference proteome</keyword>
<organism evidence="1 2">
    <name type="scientific">Naganishia onofrii</name>
    <dbReference type="NCBI Taxonomy" id="1851511"/>
    <lineage>
        <taxon>Eukaryota</taxon>
        <taxon>Fungi</taxon>
        <taxon>Dikarya</taxon>
        <taxon>Basidiomycota</taxon>
        <taxon>Agaricomycotina</taxon>
        <taxon>Tremellomycetes</taxon>
        <taxon>Filobasidiales</taxon>
        <taxon>Filobasidiaceae</taxon>
        <taxon>Naganishia</taxon>
    </lineage>
</organism>
<accession>A0ACC2X570</accession>
<comment type="caution">
    <text evidence="1">The sequence shown here is derived from an EMBL/GenBank/DDBJ whole genome shotgun (WGS) entry which is preliminary data.</text>
</comment>
<protein>
    <submittedName>
        <fullName evidence="1">Uncharacterized protein</fullName>
    </submittedName>
</protein>